<gene>
    <name evidence="1" type="ORF">M422DRAFT_140618</name>
</gene>
<keyword evidence="2" id="KW-1185">Reference proteome</keyword>
<feature type="non-terminal residue" evidence="1">
    <location>
        <position position="148"/>
    </location>
</feature>
<proteinExistence type="predicted"/>
<reference evidence="1 2" key="1">
    <citation type="submission" date="2014-06" db="EMBL/GenBank/DDBJ databases">
        <title>Evolutionary Origins and Diversification of the Mycorrhizal Mutualists.</title>
        <authorList>
            <consortium name="DOE Joint Genome Institute"/>
            <consortium name="Mycorrhizal Genomics Consortium"/>
            <person name="Kohler A."/>
            <person name="Kuo A."/>
            <person name="Nagy L.G."/>
            <person name="Floudas D."/>
            <person name="Copeland A."/>
            <person name="Barry K.W."/>
            <person name="Cichocki N."/>
            <person name="Veneault-Fourrey C."/>
            <person name="LaButti K."/>
            <person name="Lindquist E.A."/>
            <person name="Lipzen A."/>
            <person name="Lundell T."/>
            <person name="Morin E."/>
            <person name="Murat C."/>
            <person name="Riley R."/>
            <person name="Ohm R."/>
            <person name="Sun H."/>
            <person name="Tunlid A."/>
            <person name="Henrissat B."/>
            <person name="Grigoriev I.V."/>
            <person name="Hibbett D.S."/>
            <person name="Martin F."/>
        </authorList>
    </citation>
    <scope>NUCLEOTIDE SEQUENCE [LARGE SCALE GENOMIC DNA]</scope>
    <source>
        <strain evidence="1 2">SS14</strain>
    </source>
</reference>
<sequence length="148" mass="16291">GHSLLMDEINLKECGRYLPSSNSIAGLCREHSHTVNEQVTSINAAIQQGLCHLVKKATVCAIGPFARDKYHISPILISPTCKMETAEGCKVWILMILDQWAKHADGEAKCGPIWSVAIDGNATHRKTFHLMLISETIKPGEALKLFNL</sequence>
<dbReference type="AlphaFoldDB" id="A0A0C9VHS5"/>
<evidence type="ECO:0000313" key="2">
    <source>
        <dbReference type="Proteomes" id="UP000054279"/>
    </source>
</evidence>
<evidence type="ECO:0000313" key="1">
    <source>
        <dbReference type="EMBL" id="KIJ36856.1"/>
    </source>
</evidence>
<protein>
    <submittedName>
        <fullName evidence="1">Uncharacterized protein</fullName>
    </submittedName>
</protein>
<feature type="non-terminal residue" evidence="1">
    <location>
        <position position="1"/>
    </location>
</feature>
<organism evidence="1 2">
    <name type="scientific">Sphaerobolus stellatus (strain SS14)</name>
    <dbReference type="NCBI Taxonomy" id="990650"/>
    <lineage>
        <taxon>Eukaryota</taxon>
        <taxon>Fungi</taxon>
        <taxon>Dikarya</taxon>
        <taxon>Basidiomycota</taxon>
        <taxon>Agaricomycotina</taxon>
        <taxon>Agaricomycetes</taxon>
        <taxon>Phallomycetidae</taxon>
        <taxon>Geastrales</taxon>
        <taxon>Sphaerobolaceae</taxon>
        <taxon>Sphaerobolus</taxon>
    </lineage>
</organism>
<dbReference type="Proteomes" id="UP000054279">
    <property type="component" value="Unassembled WGS sequence"/>
</dbReference>
<accession>A0A0C9VHS5</accession>
<dbReference type="HOGENOM" id="CLU_051549_0_0_1"/>
<dbReference type="OrthoDB" id="3048541at2759"/>
<name>A0A0C9VHS5_SPHS4</name>
<dbReference type="EMBL" id="KN837174">
    <property type="protein sequence ID" value="KIJ36856.1"/>
    <property type="molecule type" value="Genomic_DNA"/>
</dbReference>